<evidence type="ECO:0008006" key="4">
    <source>
        <dbReference type="Google" id="ProtNLM"/>
    </source>
</evidence>
<sequence>MRYAFLLALLCSPALADRQSFPPVNEAERDVTLVSFRANLLNMVAERDIEGVLSVACPDIYLSHGGNGGPDELREYLTPGPATSEQDDDNREKVVETFWSDLENTLTQPGYFNEDGEFWMPHQWQLTLPASLDPALAYFVTAQDVTLRNAPNRGAAILDLISYEVVIIRDFSPIAQYQRVLLTDGGQGYMHSDFLWPMTGYRAALAKSETGEWQLCTFVSGD</sequence>
<accession>A0A521AYL6</accession>
<proteinExistence type="predicted"/>
<dbReference type="AlphaFoldDB" id="A0A521AYL6"/>
<protein>
    <recommendedName>
        <fullName evidence="4">SH3 domain-containing protein</fullName>
    </recommendedName>
</protein>
<organism evidence="2 3">
    <name type="scientific">Ruegeria faecimaris</name>
    <dbReference type="NCBI Taxonomy" id="686389"/>
    <lineage>
        <taxon>Bacteria</taxon>
        <taxon>Pseudomonadati</taxon>
        <taxon>Pseudomonadota</taxon>
        <taxon>Alphaproteobacteria</taxon>
        <taxon>Rhodobacterales</taxon>
        <taxon>Roseobacteraceae</taxon>
        <taxon>Ruegeria</taxon>
    </lineage>
</organism>
<keyword evidence="1" id="KW-0732">Signal</keyword>
<dbReference type="Proteomes" id="UP000319555">
    <property type="component" value="Unassembled WGS sequence"/>
</dbReference>
<name>A0A521AYL6_9RHOB</name>
<evidence type="ECO:0000313" key="3">
    <source>
        <dbReference type="Proteomes" id="UP000319555"/>
    </source>
</evidence>
<evidence type="ECO:0000313" key="2">
    <source>
        <dbReference type="EMBL" id="SMO39924.1"/>
    </source>
</evidence>
<dbReference type="EMBL" id="FXTE01000001">
    <property type="protein sequence ID" value="SMO39924.1"/>
    <property type="molecule type" value="Genomic_DNA"/>
</dbReference>
<keyword evidence="3" id="KW-1185">Reference proteome</keyword>
<gene>
    <name evidence="2" type="ORF">SAMN06265380_101416</name>
</gene>
<evidence type="ECO:0000256" key="1">
    <source>
        <dbReference type="SAM" id="SignalP"/>
    </source>
</evidence>
<feature type="chain" id="PRO_5022019910" description="SH3 domain-containing protein" evidence="1">
    <location>
        <begin position="17"/>
        <end position="222"/>
    </location>
</feature>
<dbReference type="RefSeq" id="WP_142633542.1">
    <property type="nucleotide sequence ID" value="NZ_FXTE01000001.1"/>
</dbReference>
<reference evidence="2 3" key="1">
    <citation type="submission" date="2017-05" db="EMBL/GenBank/DDBJ databases">
        <authorList>
            <person name="Varghese N."/>
            <person name="Submissions S."/>
        </authorList>
    </citation>
    <scope>NUCLEOTIDE SEQUENCE [LARGE SCALE GENOMIC DNA]</scope>
    <source>
        <strain evidence="2 3">DSM 28009</strain>
    </source>
</reference>
<dbReference type="OrthoDB" id="7704378at2"/>
<feature type="signal peptide" evidence="1">
    <location>
        <begin position="1"/>
        <end position="16"/>
    </location>
</feature>